<evidence type="ECO:0000256" key="2">
    <source>
        <dbReference type="ARBA" id="ARBA00023163"/>
    </source>
</evidence>
<evidence type="ECO:0000313" key="4">
    <source>
        <dbReference type="EMBL" id="MQM08467.1"/>
    </source>
</evidence>
<dbReference type="OrthoDB" id="1363133at2759"/>
<feature type="region of interest" description="Disordered" evidence="3">
    <location>
        <begin position="1"/>
        <end position="36"/>
    </location>
</feature>
<dbReference type="EMBL" id="NMUH01004129">
    <property type="protein sequence ID" value="MQM08467.1"/>
    <property type="molecule type" value="Genomic_DNA"/>
</dbReference>
<dbReference type="Proteomes" id="UP000652761">
    <property type="component" value="Unassembled WGS sequence"/>
</dbReference>
<name>A0A843WL68_COLES</name>
<evidence type="ECO:0008006" key="6">
    <source>
        <dbReference type="Google" id="ProtNLM"/>
    </source>
</evidence>
<keyword evidence="5" id="KW-1185">Reference proteome</keyword>
<dbReference type="PANTHER" id="PTHR33124:SF9">
    <property type="entry name" value="TRANSCRIPTION FACTOR"/>
    <property type="match status" value="1"/>
</dbReference>
<evidence type="ECO:0000256" key="3">
    <source>
        <dbReference type="SAM" id="MobiDB-lite"/>
    </source>
</evidence>
<keyword evidence="2" id="KW-0804">Transcription</keyword>
<evidence type="ECO:0000313" key="5">
    <source>
        <dbReference type="Proteomes" id="UP000652761"/>
    </source>
</evidence>
<sequence length="90" mass="10003">MGKGPLLPARGIRGRRVRRSSAQSRQTRPAASGREDQPVLLRNKLRVLEEIVPGSRDLDAEALLRRTADYIALLELRVSVLRGLSNLYGV</sequence>
<dbReference type="AlphaFoldDB" id="A0A843WL68"/>
<reference evidence="4" key="1">
    <citation type="submission" date="2017-07" db="EMBL/GenBank/DDBJ databases">
        <title>Taro Niue Genome Assembly and Annotation.</title>
        <authorList>
            <person name="Atibalentja N."/>
            <person name="Keating K."/>
            <person name="Fields C.J."/>
        </authorList>
    </citation>
    <scope>NUCLEOTIDE SEQUENCE</scope>
    <source>
        <strain evidence="4">Niue_2</strain>
        <tissue evidence="4">Leaf</tissue>
    </source>
</reference>
<accession>A0A843WL68</accession>
<dbReference type="PANTHER" id="PTHR33124">
    <property type="entry name" value="TRANSCRIPTION FACTOR IBH1-LIKE 1"/>
    <property type="match status" value="1"/>
</dbReference>
<proteinExistence type="predicted"/>
<evidence type="ECO:0000256" key="1">
    <source>
        <dbReference type="ARBA" id="ARBA00023015"/>
    </source>
</evidence>
<gene>
    <name evidence="4" type="ORF">Taro_041320</name>
</gene>
<dbReference type="GO" id="GO:0006355">
    <property type="term" value="P:regulation of DNA-templated transcription"/>
    <property type="evidence" value="ECO:0007669"/>
    <property type="project" value="InterPro"/>
</dbReference>
<keyword evidence="1" id="KW-0805">Transcription regulation</keyword>
<protein>
    <recommendedName>
        <fullName evidence="6">BHLH domain-containing protein</fullName>
    </recommendedName>
</protein>
<dbReference type="InterPro" id="IPR044660">
    <property type="entry name" value="IBH1-like"/>
</dbReference>
<organism evidence="4 5">
    <name type="scientific">Colocasia esculenta</name>
    <name type="common">Wild taro</name>
    <name type="synonym">Arum esculentum</name>
    <dbReference type="NCBI Taxonomy" id="4460"/>
    <lineage>
        <taxon>Eukaryota</taxon>
        <taxon>Viridiplantae</taxon>
        <taxon>Streptophyta</taxon>
        <taxon>Embryophyta</taxon>
        <taxon>Tracheophyta</taxon>
        <taxon>Spermatophyta</taxon>
        <taxon>Magnoliopsida</taxon>
        <taxon>Liliopsida</taxon>
        <taxon>Araceae</taxon>
        <taxon>Aroideae</taxon>
        <taxon>Colocasieae</taxon>
        <taxon>Colocasia</taxon>
    </lineage>
</organism>
<feature type="compositionally biased region" description="Low complexity" evidence="3">
    <location>
        <begin position="20"/>
        <end position="32"/>
    </location>
</feature>
<comment type="caution">
    <text evidence="4">The sequence shown here is derived from an EMBL/GenBank/DDBJ whole genome shotgun (WGS) entry which is preliminary data.</text>
</comment>